<feature type="compositionally biased region" description="Acidic residues" evidence="1">
    <location>
        <begin position="19"/>
        <end position="61"/>
    </location>
</feature>
<proteinExistence type="predicted"/>
<evidence type="ECO:0000313" key="2">
    <source>
        <dbReference type="EMBL" id="GAA0159484.1"/>
    </source>
</evidence>
<dbReference type="EMBL" id="BAABME010020133">
    <property type="protein sequence ID" value="GAA0159484.1"/>
    <property type="molecule type" value="Genomic_DNA"/>
</dbReference>
<evidence type="ECO:0000313" key="3">
    <source>
        <dbReference type="Proteomes" id="UP001454036"/>
    </source>
</evidence>
<feature type="region of interest" description="Disordered" evidence="1">
    <location>
        <begin position="1"/>
        <end position="68"/>
    </location>
</feature>
<comment type="caution">
    <text evidence="2">The sequence shown here is derived from an EMBL/GenBank/DDBJ whole genome shotgun (WGS) entry which is preliminary data.</text>
</comment>
<protein>
    <submittedName>
        <fullName evidence="2">Uncharacterized protein</fullName>
    </submittedName>
</protein>
<organism evidence="2 3">
    <name type="scientific">Lithospermum erythrorhizon</name>
    <name type="common">Purple gromwell</name>
    <name type="synonym">Lithospermum officinale var. erythrorhizon</name>
    <dbReference type="NCBI Taxonomy" id="34254"/>
    <lineage>
        <taxon>Eukaryota</taxon>
        <taxon>Viridiplantae</taxon>
        <taxon>Streptophyta</taxon>
        <taxon>Embryophyta</taxon>
        <taxon>Tracheophyta</taxon>
        <taxon>Spermatophyta</taxon>
        <taxon>Magnoliopsida</taxon>
        <taxon>eudicotyledons</taxon>
        <taxon>Gunneridae</taxon>
        <taxon>Pentapetalae</taxon>
        <taxon>asterids</taxon>
        <taxon>lamiids</taxon>
        <taxon>Boraginales</taxon>
        <taxon>Boraginaceae</taxon>
        <taxon>Boraginoideae</taxon>
        <taxon>Lithospermeae</taxon>
        <taxon>Lithospermum</taxon>
    </lineage>
</organism>
<accession>A0AAV3Q5X0</accession>
<gene>
    <name evidence="2" type="ORF">LIER_38878</name>
</gene>
<keyword evidence="3" id="KW-1185">Reference proteome</keyword>
<sequence length="103" mass="12282">MQLFKNTIITMQNRLTAREEEESDEEDDEGENDYDDDDDDDDDDGDNDDEDDNDDDDDKEEEQEHAVVREHFVIFVLNLKMGRYEYLTSDDGFTRTHRTKNTY</sequence>
<dbReference type="AlphaFoldDB" id="A0AAV3Q5X0"/>
<name>A0AAV3Q5X0_LITER</name>
<feature type="compositionally biased region" description="Polar residues" evidence="1">
    <location>
        <begin position="1"/>
        <end position="15"/>
    </location>
</feature>
<evidence type="ECO:0000256" key="1">
    <source>
        <dbReference type="SAM" id="MobiDB-lite"/>
    </source>
</evidence>
<dbReference type="Proteomes" id="UP001454036">
    <property type="component" value="Unassembled WGS sequence"/>
</dbReference>
<reference evidence="2 3" key="1">
    <citation type="submission" date="2024-01" db="EMBL/GenBank/DDBJ databases">
        <title>The complete chloroplast genome sequence of Lithospermum erythrorhizon: insights into the phylogenetic relationship among Boraginaceae species and the maternal lineages of purple gromwells.</title>
        <authorList>
            <person name="Okada T."/>
            <person name="Watanabe K."/>
        </authorList>
    </citation>
    <scope>NUCLEOTIDE SEQUENCE [LARGE SCALE GENOMIC DNA]</scope>
</reference>